<keyword evidence="13" id="KW-1185">Reference proteome</keyword>
<keyword evidence="9 10" id="KW-0742">SOS response</keyword>
<evidence type="ECO:0000256" key="5">
    <source>
        <dbReference type="ARBA" id="ARBA00022705"/>
    </source>
</evidence>
<dbReference type="GO" id="GO:0006260">
    <property type="term" value="P:DNA replication"/>
    <property type="evidence" value="ECO:0007669"/>
    <property type="project" value="UniProtKB-UniRule"/>
</dbReference>
<keyword evidence="9 10" id="KW-0234">DNA repair</keyword>
<keyword evidence="5 9" id="KW-0235">DNA replication</keyword>
<evidence type="ECO:0000256" key="1">
    <source>
        <dbReference type="ARBA" id="ARBA00004496"/>
    </source>
</evidence>
<dbReference type="EMBL" id="CP002955">
    <property type="protein sequence ID" value="AEL26081.1"/>
    <property type="molecule type" value="Genomic_DNA"/>
</dbReference>
<protein>
    <recommendedName>
        <fullName evidence="3 9">DNA replication and repair protein RecF</fullName>
    </recommendedName>
</protein>
<dbReference type="PANTHER" id="PTHR32182">
    <property type="entry name" value="DNA REPLICATION AND REPAIR PROTEIN RECF"/>
    <property type="match status" value="1"/>
</dbReference>
<dbReference type="GO" id="GO:0005524">
    <property type="term" value="F:ATP binding"/>
    <property type="evidence" value="ECO:0007669"/>
    <property type="project" value="UniProtKB-UniRule"/>
</dbReference>
<evidence type="ECO:0000256" key="8">
    <source>
        <dbReference type="ARBA" id="ARBA00023125"/>
    </source>
</evidence>
<dbReference type="PROSITE" id="PS00617">
    <property type="entry name" value="RECF_1"/>
    <property type="match status" value="1"/>
</dbReference>
<evidence type="ECO:0000256" key="10">
    <source>
        <dbReference type="RuleBase" id="RU000578"/>
    </source>
</evidence>
<evidence type="ECO:0000256" key="9">
    <source>
        <dbReference type="HAMAP-Rule" id="MF_00365"/>
    </source>
</evidence>
<keyword evidence="8 9" id="KW-0238">DNA-binding</keyword>
<dbReference type="GO" id="GO:0005737">
    <property type="term" value="C:cytoplasm"/>
    <property type="evidence" value="ECO:0007669"/>
    <property type="project" value="UniProtKB-SubCell"/>
</dbReference>
<dbReference type="InterPro" id="IPR018078">
    <property type="entry name" value="DNA-binding_RecF_CS"/>
</dbReference>
<comment type="subcellular location">
    <subcellularLocation>
        <location evidence="1 9 10">Cytoplasm</location>
    </subcellularLocation>
</comment>
<dbReference type="GO" id="GO:0009432">
    <property type="term" value="P:SOS response"/>
    <property type="evidence" value="ECO:0007669"/>
    <property type="project" value="UniProtKB-UniRule"/>
</dbReference>
<name>G0J618_CYCMS</name>
<dbReference type="NCBIfam" id="TIGR00611">
    <property type="entry name" value="recf"/>
    <property type="match status" value="1"/>
</dbReference>
<dbReference type="AlphaFoldDB" id="G0J618"/>
<keyword evidence="6 9" id="KW-0547">Nucleotide-binding</keyword>
<evidence type="ECO:0000313" key="13">
    <source>
        <dbReference type="Proteomes" id="UP000001635"/>
    </source>
</evidence>
<dbReference type="Gene3D" id="3.40.50.300">
    <property type="entry name" value="P-loop containing nucleotide triphosphate hydrolases"/>
    <property type="match status" value="1"/>
</dbReference>
<gene>
    <name evidence="9" type="primary">recF</name>
    <name evidence="12" type="ordered locus">Cycma_2339</name>
</gene>
<dbReference type="InterPro" id="IPR027417">
    <property type="entry name" value="P-loop_NTPase"/>
</dbReference>
<feature type="domain" description="RecF/RecN/SMC N-terminal" evidence="11">
    <location>
        <begin position="2"/>
        <end position="343"/>
    </location>
</feature>
<dbReference type="Proteomes" id="UP000001635">
    <property type="component" value="Chromosome"/>
</dbReference>
<reference evidence="13" key="1">
    <citation type="submission" date="2011-07" db="EMBL/GenBank/DDBJ databases">
        <title>The complete genome of Cyclobacterium marinum DSM 745.</title>
        <authorList>
            <person name="Lucas S."/>
            <person name="Han J."/>
            <person name="Lapidus A."/>
            <person name="Bruce D."/>
            <person name="Goodwin L."/>
            <person name="Pitluck S."/>
            <person name="Peters L."/>
            <person name="Kyrpides N."/>
            <person name="Mavromatis K."/>
            <person name="Ivanova N."/>
            <person name="Ovchinnikova G."/>
            <person name="Chertkov O."/>
            <person name="Detter J.C."/>
            <person name="Tapia R."/>
            <person name="Han C."/>
            <person name="Land M."/>
            <person name="Hauser L."/>
            <person name="Markowitz V."/>
            <person name="Cheng J.-F."/>
            <person name="Hugenholtz P."/>
            <person name="Woyke T."/>
            <person name="Wu D."/>
            <person name="Tindall B."/>
            <person name="Schuetze A."/>
            <person name="Brambilla E."/>
            <person name="Klenk H.-P."/>
            <person name="Eisen J.A."/>
        </authorList>
    </citation>
    <scope>NUCLEOTIDE SEQUENCE [LARGE SCALE GENOMIC DNA]</scope>
    <source>
        <strain evidence="13">ATCC 25205 / DSM 745 / LMG 13164 / NCIMB 1802</strain>
    </source>
</reference>
<dbReference type="GO" id="GO:0003697">
    <property type="term" value="F:single-stranded DNA binding"/>
    <property type="evidence" value="ECO:0007669"/>
    <property type="project" value="UniProtKB-UniRule"/>
</dbReference>
<comment type="similarity">
    <text evidence="2 9 10">Belongs to the RecF family.</text>
</comment>
<dbReference type="InterPro" id="IPR001238">
    <property type="entry name" value="DNA-binding_RecF"/>
</dbReference>
<organism evidence="12 13">
    <name type="scientific">Cyclobacterium marinum (strain ATCC 25205 / DSM 745 / LMG 13164 / NCIMB 1802)</name>
    <name type="common">Flectobacillus marinus</name>
    <dbReference type="NCBI Taxonomy" id="880070"/>
    <lineage>
        <taxon>Bacteria</taxon>
        <taxon>Pseudomonadati</taxon>
        <taxon>Bacteroidota</taxon>
        <taxon>Cytophagia</taxon>
        <taxon>Cytophagales</taxon>
        <taxon>Cyclobacteriaceae</taxon>
        <taxon>Cyclobacterium</taxon>
    </lineage>
</organism>
<evidence type="ECO:0000256" key="7">
    <source>
        <dbReference type="ARBA" id="ARBA00022840"/>
    </source>
</evidence>
<accession>G0J618</accession>
<dbReference type="PROSITE" id="PS00618">
    <property type="entry name" value="RECF_2"/>
    <property type="match status" value="1"/>
</dbReference>
<evidence type="ECO:0000256" key="3">
    <source>
        <dbReference type="ARBA" id="ARBA00020170"/>
    </source>
</evidence>
<dbReference type="HOGENOM" id="CLU_040267_0_1_10"/>
<proteinExistence type="inferred from homology"/>
<evidence type="ECO:0000256" key="6">
    <source>
        <dbReference type="ARBA" id="ARBA00022741"/>
    </source>
</evidence>
<sequence length="368" mass="42666">MYLKNLKLIQFKNFQNLDLVFNQGVNCFFGTNGAGKTNLLDAIHYLCLTKSAFIPTDNHHIKHGEAFFTIKGEFELQQKELGINCFFEGGRKKRFEVNGKPYTKLSDHIGLLPLVIIAPDDTEIINGGSEERRKFFDSMICQADQNYLQTLIRYQQNLKQRNALLKRFAEEKRLDKLQLAPYDEQLLKLSREINQTRHAFLSEFLIHFQAHYASISGSKELVNIEYLSQVDRESFGIDFINNLNKDLLLKRTGFGTHKDDFNFTFDGQPIKKFGSQGQKKSFFISLKLAQFYIFKELKSTKPILLLDDIFDKLDDFRIHHLMNAVANKEFGQLFISDARPERSKEILTQITSDYKSFTIANNTVVEIE</sequence>
<evidence type="ECO:0000259" key="11">
    <source>
        <dbReference type="Pfam" id="PF02463"/>
    </source>
</evidence>
<dbReference type="Gene3D" id="1.20.1050.90">
    <property type="entry name" value="RecF/RecN/SMC, N-terminal domain"/>
    <property type="match status" value="1"/>
</dbReference>
<dbReference type="PANTHER" id="PTHR32182:SF0">
    <property type="entry name" value="DNA REPLICATION AND REPAIR PROTEIN RECF"/>
    <property type="match status" value="1"/>
</dbReference>
<dbReference type="HAMAP" id="MF_00365">
    <property type="entry name" value="RecF"/>
    <property type="match status" value="1"/>
</dbReference>
<dbReference type="KEGG" id="cmr:Cycma_2339"/>
<keyword evidence="4 9" id="KW-0963">Cytoplasm</keyword>
<dbReference type="eggNOG" id="COG1195">
    <property type="taxonomic scope" value="Bacteria"/>
</dbReference>
<dbReference type="InterPro" id="IPR042174">
    <property type="entry name" value="RecF_2"/>
</dbReference>
<dbReference type="InterPro" id="IPR003395">
    <property type="entry name" value="RecF/RecN/SMC_N"/>
</dbReference>
<evidence type="ECO:0000256" key="4">
    <source>
        <dbReference type="ARBA" id="ARBA00022490"/>
    </source>
</evidence>
<dbReference type="GO" id="GO:0000731">
    <property type="term" value="P:DNA synthesis involved in DNA repair"/>
    <property type="evidence" value="ECO:0007669"/>
    <property type="project" value="TreeGrafter"/>
</dbReference>
<dbReference type="GO" id="GO:0006302">
    <property type="term" value="P:double-strand break repair"/>
    <property type="evidence" value="ECO:0007669"/>
    <property type="project" value="TreeGrafter"/>
</dbReference>
<dbReference type="Pfam" id="PF02463">
    <property type="entry name" value="SMC_N"/>
    <property type="match status" value="1"/>
</dbReference>
<dbReference type="SUPFAM" id="SSF52540">
    <property type="entry name" value="P-loop containing nucleoside triphosphate hydrolases"/>
    <property type="match status" value="1"/>
</dbReference>
<keyword evidence="7 9" id="KW-0067">ATP-binding</keyword>
<feature type="binding site" evidence="9">
    <location>
        <begin position="30"/>
        <end position="37"/>
    </location>
    <ligand>
        <name>ATP</name>
        <dbReference type="ChEBI" id="CHEBI:30616"/>
    </ligand>
</feature>
<keyword evidence="9 10" id="KW-0227">DNA damage</keyword>
<dbReference type="RefSeq" id="WP_014020374.1">
    <property type="nucleotide sequence ID" value="NC_015914.1"/>
</dbReference>
<evidence type="ECO:0000313" key="12">
    <source>
        <dbReference type="EMBL" id="AEL26081.1"/>
    </source>
</evidence>
<comment type="function">
    <text evidence="9 10">The RecF protein is involved in DNA metabolism; it is required for DNA replication and normal SOS inducibility. RecF binds preferentially to single-stranded, linear DNA. It also seems to bind ATP.</text>
</comment>
<dbReference type="OrthoDB" id="9803889at2"/>
<evidence type="ECO:0000256" key="2">
    <source>
        <dbReference type="ARBA" id="ARBA00008016"/>
    </source>
</evidence>
<dbReference type="STRING" id="880070.Cycma_2339"/>